<reference evidence="2 3" key="1">
    <citation type="submission" date="2018-10" db="EMBL/GenBank/DDBJ databases">
        <title>Genomic Encyclopedia of Type Strains, Phase IV (KMG-IV): sequencing the most valuable type-strain genomes for metagenomic binning, comparative biology and taxonomic classification.</title>
        <authorList>
            <person name="Goeker M."/>
        </authorList>
    </citation>
    <scope>NUCLEOTIDE SEQUENCE [LARGE SCALE GENOMIC DNA]</scope>
    <source>
        <strain evidence="2 3">DSM 22008</strain>
    </source>
</reference>
<keyword evidence="1" id="KW-0732">Signal</keyword>
<dbReference type="Pfam" id="PF06206">
    <property type="entry name" value="CpeT"/>
    <property type="match status" value="1"/>
</dbReference>
<feature type="chain" id="PRO_5019521064" evidence="1">
    <location>
        <begin position="19"/>
        <end position="344"/>
    </location>
</feature>
<gene>
    <name evidence="2" type="ORF">DES40_1313</name>
</gene>
<evidence type="ECO:0000256" key="1">
    <source>
        <dbReference type="SAM" id="SignalP"/>
    </source>
</evidence>
<feature type="signal peptide" evidence="1">
    <location>
        <begin position="1"/>
        <end position="18"/>
    </location>
</feature>
<dbReference type="InParanoid" id="A0A420WLT1"/>
<comment type="caution">
    <text evidence="2">The sequence shown here is derived from an EMBL/GenBank/DDBJ whole genome shotgun (WGS) entry which is preliminary data.</text>
</comment>
<dbReference type="GO" id="GO:0016829">
    <property type="term" value="F:lyase activity"/>
    <property type="evidence" value="ECO:0007669"/>
    <property type="project" value="InterPro"/>
</dbReference>
<organism evidence="2 3">
    <name type="scientific">Litorimonas taeanensis</name>
    <dbReference type="NCBI Taxonomy" id="568099"/>
    <lineage>
        <taxon>Bacteria</taxon>
        <taxon>Pseudomonadati</taxon>
        <taxon>Pseudomonadota</taxon>
        <taxon>Alphaproteobacteria</taxon>
        <taxon>Maricaulales</taxon>
        <taxon>Robiginitomaculaceae</taxon>
    </lineage>
</organism>
<protein>
    <submittedName>
        <fullName evidence="2">CpeT/CpcT family protein DUF1001</fullName>
    </submittedName>
</protein>
<dbReference type="OrthoDB" id="6378475at2"/>
<dbReference type="AlphaFoldDB" id="A0A420WLT1"/>
<keyword evidence="3" id="KW-1185">Reference proteome</keyword>
<dbReference type="EMBL" id="RBII01000001">
    <property type="protein sequence ID" value="RKQ71977.1"/>
    <property type="molecule type" value="Genomic_DNA"/>
</dbReference>
<dbReference type="Proteomes" id="UP000282211">
    <property type="component" value="Unassembled WGS sequence"/>
</dbReference>
<dbReference type="InterPro" id="IPR038672">
    <property type="entry name" value="CpcT/CpeT_sf"/>
</dbReference>
<sequence length="344" mass="39558">MKKSILATFMGLSLFASAAPFAIAQDSSTADAKILKRDFARMMDWFPGRYDNQEQVYFEDNLEVDDSLRHGRIHHLFVPIDLPGFPGTTFYVQQYQNDDPTDVYRQRVYSFEPDYEENATRLTIYIPKNSKAILNAHEDPSKLKGLTPSDFTTYPGCEVYWTYQNEFYHGFMKEGACKVKSKRSGKTLVVTDDLQLSKKGIWIRDEAEDLQGNYIYGNKAGIHHKNNRARMFNCWVSPKKDDGEYGFYNNIRLHDQGGRVWLEGEGHERVGLKMRNVEWPMGNNRPSLVLYAYRGDDEDKAVSYTWTSPDGDRLAMNLRWLQASCTLGEEEIFPGINLKTGSGK</sequence>
<evidence type="ECO:0000313" key="3">
    <source>
        <dbReference type="Proteomes" id="UP000282211"/>
    </source>
</evidence>
<accession>A0A420WLT1</accession>
<dbReference type="InterPro" id="IPR010404">
    <property type="entry name" value="CpcT/CpeT"/>
</dbReference>
<dbReference type="Gene3D" id="2.40.128.590">
    <property type="entry name" value="CpcT/CpeT domain"/>
    <property type="match status" value="1"/>
</dbReference>
<proteinExistence type="predicted"/>
<evidence type="ECO:0000313" key="2">
    <source>
        <dbReference type="EMBL" id="RKQ71977.1"/>
    </source>
</evidence>
<name>A0A420WLT1_9PROT</name>
<dbReference type="RefSeq" id="WP_121099784.1">
    <property type="nucleotide sequence ID" value="NZ_RBII01000001.1"/>
</dbReference>
<dbReference type="CDD" id="cd16338">
    <property type="entry name" value="CpcT"/>
    <property type="match status" value="1"/>
</dbReference>